<dbReference type="InterPro" id="IPR050164">
    <property type="entry name" value="Peptidase_C19"/>
</dbReference>
<feature type="domain" description="USP" evidence="3">
    <location>
        <begin position="94"/>
        <end position="401"/>
    </location>
</feature>
<feature type="compositionally biased region" description="Low complexity" evidence="2">
    <location>
        <begin position="67"/>
        <end position="83"/>
    </location>
</feature>
<dbReference type="GO" id="GO:0016579">
    <property type="term" value="P:protein deubiquitination"/>
    <property type="evidence" value="ECO:0007669"/>
    <property type="project" value="InterPro"/>
</dbReference>
<evidence type="ECO:0000256" key="2">
    <source>
        <dbReference type="SAM" id="MobiDB-lite"/>
    </source>
</evidence>
<dbReference type="Proteomes" id="UP000092600">
    <property type="component" value="Unassembled WGS sequence"/>
</dbReference>
<dbReference type="Pfam" id="PF00443">
    <property type="entry name" value="UCH"/>
    <property type="match status" value="1"/>
</dbReference>
<protein>
    <submittedName>
        <fullName evidence="4">Ubiquitin carboxyl-terminal hydrolase 23</fullName>
    </submittedName>
</protein>
<dbReference type="PROSITE" id="PS50235">
    <property type="entry name" value="USP_3"/>
    <property type="match status" value="1"/>
</dbReference>
<dbReference type="InterPro" id="IPR018200">
    <property type="entry name" value="USP_CS"/>
</dbReference>
<reference evidence="4 5" key="1">
    <citation type="journal article" date="2016" name="DNA Res.">
        <title>The draft genome of MD-2 pineapple using hybrid error correction of long reads.</title>
        <authorList>
            <person name="Redwan R.M."/>
            <person name="Saidin A."/>
            <person name="Kumar S.V."/>
        </authorList>
    </citation>
    <scope>NUCLEOTIDE SEQUENCE [LARGE SCALE GENOMIC DNA]</scope>
    <source>
        <strain evidence="5">cv. MD2</strain>
        <tissue evidence="4">Leaf</tissue>
    </source>
</reference>
<feature type="region of interest" description="Disordered" evidence="2">
    <location>
        <begin position="544"/>
        <end position="576"/>
    </location>
</feature>
<evidence type="ECO:0000256" key="1">
    <source>
        <dbReference type="ARBA" id="ARBA00009085"/>
    </source>
</evidence>
<gene>
    <name evidence="4" type="ORF">ACMD2_14590</name>
</gene>
<proteinExistence type="inferred from homology"/>
<keyword evidence="4" id="KW-0378">Hydrolase</keyword>
<name>A0A199UMH5_ANACO</name>
<evidence type="ECO:0000313" key="5">
    <source>
        <dbReference type="Proteomes" id="UP000092600"/>
    </source>
</evidence>
<dbReference type="AlphaFoldDB" id="A0A199UMH5"/>
<comment type="caution">
    <text evidence="4">The sequence shown here is derived from an EMBL/GenBank/DDBJ whole genome shotgun (WGS) entry which is preliminary data.</text>
</comment>
<dbReference type="PANTHER" id="PTHR24006:SF663">
    <property type="entry name" value="UBIQUITIN CARBOXYL-TERMINAL HYDROLASE 23"/>
    <property type="match status" value="1"/>
</dbReference>
<dbReference type="GO" id="GO:0005829">
    <property type="term" value="C:cytosol"/>
    <property type="evidence" value="ECO:0007669"/>
    <property type="project" value="TreeGrafter"/>
</dbReference>
<dbReference type="GO" id="GO:0004843">
    <property type="term" value="F:cysteine-type deubiquitinase activity"/>
    <property type="evidence" value="ECO:0007669"/>
    <property type="project" value="InterPro"/>
</dbReference>
<accession>A0A199UMH5</accession>
<evidence type="ECO:0000313" key="4">
    <source>
        <dbReference type="EMBL" id="OAY65881.1"/>
    </source>
</evidence>
<comment type="similarity">
    <text evidence="1">Belongs to the peptidase C19 family.</text>
</comment>
<dbReference type="InterPro" id="IPR028889">
    <property type="entry name" value="USP"/>
</dbReference>
<dbReference type="GO" id="GO:0005634">
    <property type="term" value="C:nucleus"/>
    <property type="evidence" value="ECO:0007669"/>
    <property type="project" value="TreeGrafter"/>
</dbReference>
<dbReference type="InterPro" id="IPR001394">
    <property type="entry name" value="Peptidase_C19_UCH"/>
</dbReference>
<evidence type="ECO:0000259" key="3">
    <source>
        <dbReference type="PROSITE" id="PS50235"/>
    </source>
</evidence>
<dbReference type="CDD" id="cd02661">
    <property type="entry name" value="Peptidase_C19E"/>
    <property type="match status" value="1"/>
</dbReference>
<dbReference type="PANTHER" id="PTHR24006">
    <property type="entry name" value="UBIQUITIN CARBOXYL-TERMINAL HYDROLASE"/>
    <property type="match status" value="1"/>
</dbReference>
<dbReference type="FunFam" id="3.90.70.10:FF:000078">
    <property type="entry name" value="Ubiquitin carboxyl-terminal hydrolase 23"/>
    <property type="match status" value="1"/>
</dbReference>
<feature type="region of interest" description="Disordered" evidence="2">
    <location>
        <begin position="483"/>
        <end position="506"/>
    </location>
</feature>
<dbReference type="EMBL" id="LSRQ01006642">
    <property type="protein sequence ID" value="OAY65881.1"/>
    <property type="molecule type" value="Genomic_DNA"/>
</dbReference>
<dbReference type="SUPFAM" id="SSF54001">
    <property type="entry name" value="Cysteine proteinases"/>
    <property type="match status" value="1"/>
</dbReference>
<dbReference type="InterPro" id="IPR038765">
    <property type="entry name" value="Papain-like_cys_pep_sf"/>
</dbReference>
<feature type="region of interest" description="Disordered" evidence="2">
    <location>
        <begin position="55"/>
        <end position="90"/>
    </location>
</feature>
<dbReference type="PROSITE" id="PS00973">
    <property type="entry name" value="USP_2"/>
    <property type="match status" value="1"/>
</dbReference>
<sequence>MAEDSSAAAAAVVAAPAPTVESLFGRRIEFHPARKPSSATAAAASGAIGGGGFRLETLNPGADQRRGPAGPAGPAGAPATAAGKRSEGGEFYEHGLDPELGFRITFRRIVILQCLTYTEPFAAYLQSGKHKSSCRTAGFCAMCALQNHVMHALQSTGKILSPSHLVKNLRCISRNFRNFRQEDAHEYMINLLESMHKCCLPSGVPSESPSAYERSLVYKIFGGRLRSQVKCMQCSYCSNTFDPFLDLSLEIAKADSLHKALKHFTGLEQLDGGERQYQCQRCKQKVRAYKQLTINKAPFVLTIHLKRFDSHIAGQKIDRKVEFEPRIDLKPFVSDPNEGDLKYTLYGVLVHAGWNTHSGHYYCFVRTSSGMWHSLDDNQVHQVSEKTVLSQKAYMLFYVRDRSLIVKRSVDGVQKDSLSKCGPGNRANCEIVSGTKGANQNGGAGTKISTSICSMVNLKKDPTISCQPSSMIKIQFSQSSQEAASSVRNGGNENLDEAPKSANKNVSCANQSSNLQLNGNVSSKGLGHCLKESVAANDNIDQKVAEDSSKQDQPKDNPIVIPSHKKDTSFEPENDSNCLDVKVKSNYLHAGSKNSAFPEPTSEVLAKTFVMEPDICKSDAAANGIFQNYDASHQGKLKAKLKENLSVSAPTNGFVHNSTSNLSAAKYQAISSEVRSCNLQNQNGGQGLLKVEKPELIKLSNKKNIPNGLLKELAAESVPETSIRTCHEMGTKLKKLPEILLKSKYFGRKQLFMSSLNLAKKKKLKRTKRRCLGSKHLMKSGLSDHLRVSDQGTSTSEAANIISVNSSKHPHCENLQFRLITDSNVQTVENGNQSNGNSTSDQLLDETKRKIGVTLGTSEQPKICLNHAPDQCKSSKTDSHDKATHQHELVSLLTRGLAETTVARWDDIELPMTENLHRVESSVKKSIGYVLDEWDEEYDRGKRKKVKNGKESFDGANPFQDVASMKARKKMKLKVDQTRVGNQPLRIL</sequence>
<feature type="compositionally biased region" description="Basic and acidic residues" evidence="2">
    <location>
        <begin position="544"/>
        <end position="555"/>
    </location>
</feature>
<organism evidence="4 5">
    <name type="scientific">Ananas comosus</name>
    <name type="common">Pineapple</name>
    <name type="synonym">Ananas ananas</name>
    <dbReference type="NCBI Taxonomy" id="4615"/>
    <lineage>
        <taxon>Eukaryota</taxon>
        <taxon>Viridiplantae</taxon>
        <taxon>Streptophyta</taxon>
        <taxon>Embryophyta</taxon>
        <taxon>Tracheophyta</taxon>
        <taxon>Spermatophyta</taxon>
        <taxon>Magnoliopsida</taxon>
        <taxon>Liliopsida</taxon>
        <taxon>Poales</taxon>
        <taxon>Bromeliaceae</taxon>
        <taxon>Bromelioideae</taxon>
        <taxon>Ananas</taxon>
    </lineage>
</organism>
<dbReference type="Gene3D" id="3.90.70.10">
    <property type="entry name" value="Cysteine proteinases"/>
    <property type="match status" value="1"/>
</dbReference>
<dbReference type="STRING" id="4615.A0A199UMH5"/>